<dbReference type="InterPro" id="IPR038277">
    <property type="entry name" value="UreF_sf"/>
</dbReference>
<reference evidence="1 2" key="1">
    <citation type="journal article" date="2018" name="Nat. Genet.">
        <title>The Rosa genome provides new insights in the design of modern roses.</title>
        <authorList>
            <person name="Bendahmane M."/>
        </authorList>
    </citation>
    <scope>NUCLEOTIDE SEQUENCE [LARGE SCALE GENOMIC DNA]</scope>
    <source>
        <strain evidence="2">cv. Old Blush</strain>
    </source>
</reference>
<organism evidence="1 2">
    <name type="scientific">Rosa chinensis</name>
    <name type="common">China rose</name>
    <dbReference type="NCBI Taxonomy" id="74649"/>
    <lineage>
        <taxon>Eukaryota</taxon>
        <taxon>Viridiplantae</taxon>
        <taxon>Streptophyta</taxon>
        <taxon>Embryophyta</taxon>
        <taxon>Tracheophyta</taxon>
        <taxon>Spermatophyta</taxon>
        <taxon>Magnoliopsida</taxon>
        <taxon>eudicotyledons</taxon>
        <taxon>Gunneridae</taxon>
        <taxon>Pentapetalae</taxon>
        <taxon>rosids</taxon>
        <taxon>fabids</taxon>
        <taxon>Rosales</taxon>
        <taxon>Rosaceae</taxon>
        <taxon>Rosoideae</taxon>
        <taxon>Rosoideae incertae sedis</taxon>
        <taxon>Rosa</taxon>
    </lineage>
</organism>
<dbReference type="AlphaFoldDB" id="A0A2P6S9B5"/>
<name>A0A2P6S9B5_ROSCH</name>
<dbReference type="Gramene" id="PRQ55229">
    <property type="protein sequence ID" value="PRQ55229"/>
    <property type="gene ID" value="RchiOBHm_Chr1g0322271"/>
</dbReference>
<comment type="caution">
    <text evidence="1">The sequence shown here is derived from an EMBL/GenBank/DDBJ whole genome shotgun (WGS) entry which is preliminary data.</text>
</comment>
<dbReference type="PANTHER" id="PTHR33620:SF1">
    <property type="entry name" value="UREASE ACCESSORY PROTEIN F"/>
    <property type="match status" value="1"/>
</dbReference>
<dbReference type="EMBL" id="PDCK01000039">
    <property type="protein sequence ID" value="PRQ55229.1"/>
    <property type="molecule type" value="Genomic_DNA"/>
</dbReference>
<gene>
    <name evidence="1" type="ORF">RchiOBHm_Chr1g0322271</name>
</gene>
<evidence type="ECO:0008006" key="3">
    <source>
        <dbReference type="Google" id="ProtNLM"/>
    </source>
</evidence>
<evidence type="ECO:0000313" key="2">
    <source>
        <dbReference type="Proteomes" id="UP000238479"/>
    </source>
</evidence>
<keyword evidence="2" id="KW-1185">Reference proteome</keyword>
<dbReference type="Proteomes" id="UP000238479">
    <property type="component" value="Chromosome 1"/>
</dbReference>
<dbReference type="STRING" id="74649.A0A2P6S9B5"/>
<sequence length="81" mass="9145">MDINKETKEHASSDSLLQWGQWQLLDSILPTGGFAHSFGLEAAIQARMVSGPEDLQTFVIHLLEKYCKLNPSFCVFYNNIT</sequence>
<protein>
    <recommendedName>
        <fullName evidence="3">Urease accessory protein UreF</fullName>
    </recommendedName>
</protein>
<dbReference type="Gene3D" id="1.10.4190.10">
    <property type="entry name" value="Urease accessory protein UreF"/>
    <property type="match status" value="1"/>
</dbReference>
<proteinExistence type="predicted"/>
<accession>A0A2P6S9B5</accession>
<evidence type="ECO:0000313" key="1">
    <source>
        <dbReference type="EMBL" id="PRQ55229.1"/>
    </source>
</evidence>
<dbReference type="PANTHER" id="PTHR33620">
    <property type="entry name" value="UREASE ACCESSORY PROTEIN F"/>
    <property type="match status" value="1"/>
</dbReference>